<reference evidence="8 9" key="1">
    <citation type="submission" date="2012-01" db="EMBL/GenBank/DDBJ databases">
        <title>Improved High-Quality Draft sequence of Saccharomonospora xinjiangensis XJ-54.</title>
        <authorList>
            <consortium name="US DOE Joint Genome Institute"/>
            <person name="Lucas S."/>
            <person name="Han J."/>
            <person name="Lapidus A."/>
            <person name="Cheng J.-F."/>
            <person name="Goodwin L."/>
            <person name="Pitluck S."/>
            <person name="Peters L."/>
            <person name="Mikhailova N."/>
            <person name="Teshima H."/>
            <person name="Detter J.C."/>
            <person name="Han C."/>
            <person name="Tapia R."/>
            <person name="Land M."/>
            <person name="Hauser L."/>
            <person name="Kyrpides N."/>
            <person name="Ivanova N."/>
            <person name="Pagani I."/>
            <person name="Brambilla E.-M."/>
            <person name="Klenk H.-P."/>
            <person name="Woyke T."/>
        </authorList>
    </citation>
    <scope>NUCLEOTIDE SEQUENCE [LARGE SCALE GENOMIC DNA]</scope>
    <source>
        <strain evidence="8 9">XJ-54</strain>
    </source>
</reference>
<keyword evidence="2" id="KW-0762">Sugar transport</keyword>
<proteinExistence type="predicted"/>
<dbReference type="STRING" id="882086.SacxiDRAFT_0315"/>
<accession>I0UXJ3</accession>
<dbReference type="InterPro" id="IPR001996">
    <property type="entry name" value="PTS_IIB_1"/>
</dbReference>
<keyword evidence="3" id="KW-0808">Transferase</keyword>
<dbReference type="Gene3D" id="3.30.1360.60">
    <property type="entry name" value="Glucose permease domain IIB"/>
    <property type="match status" value="1"/>
</dbReference>
<evidence type="ECO:0000313" key="9">
    <source>
        <dbReference type="Proteomes" id="UP000004691"/>
    </source>
</evidence>
<evidence type="ECO:0000256" key="2">
    <source>
        <dbReference type="ARBA" id="ARBA00022597"/>
    </source>
</evidence>
<feature type="active site" description="Phosphocysteine intermediate; for EIIB activity" evidence="6">
    <location>
        <position position="39"/>
    </location>
</feature>
<dbReference type="InterPro" id="IPR018113">
    <property type="entry name" value="PTrfase_EIIB_Cys"/>
</dbReference>
<keyword evidence="5" id="KW-0418">Kinase</keyword>
<organism evidence="8 9">
    <name type="scientific">Saccharomonospora xinjiangensis XJ-54</name>
    <dbReference type="NCBI Taxonomy" id="882086"/>
    <lineage>
        <taxon>Bacteria</taxon>
        <taxon>Bacillati</taxon>
        <taxon>Actinomycetota</taxon>
        <taxon>Actinomycetes</taxon>
        <taxon>Pseudonocardiales</taxon>
        <taxon>Pseudonocardiaceae</taxon>
        <taxon>Saccharomonospora</taxon>
    </lineage>
</organism>
<feature type="domain" description="PTS EIIB type-1" evidence="7">
    <location>
        <begin position="17"/>
        <end position="92"/>
    </location>
</feature>
<dbReference type="InterPro" id="IPR036878">
    <property type="entry name" value="Glu_permease_IIB"/>
</dbReference>
<dbReference type="GO" id="GO:0008982">
    <property type="term" value="F:protein-N(PI)-phosphohistidine-sugar phosphotransferase activity"/>
    <property type="evidence" value="ECO:0007669"/>
    <property type="project" value="InterPro"/>
</dbReference>
<keyword evidence="1" id="KW-0813">Transport</keyword>
<evidence type="ECO:0000259" key="7">
    <source>
        <dbReference type="PROSITE" id="PS51098"/>
    </source>
</evidence>
<dbReference type="GO" id="GO:0005886">
    <property type="term" value="C:plasma membrane"/>
    <property type="evidence" value="ECO:0007669"/>
    <property type="project" value="TreeGrafter"/>
</dbReference>
<dbReference type="SUPFAM" id="SSF55604">
    <property type="entry name" value="Glucose permease domain IIB"/>
    <property type="match status" value="1"/>
</dbReference>
<dbReference type="GO" id="GO:0016301">
    <property type="term" value="F:kinase activity"/>
    <property type="evidence" value="ECO:0007669"/>
    <property type="project" value="UniProtKB-KW"/>
</dbReference>
<dbReference type="PANTHER" id="PTHR30009">
    <property type="entry name" value="CYTOCHROME C-TYPE SYNTHESIS PROTEIN AND PTS TRANSMEMBRANE COMPONENT"/>
    <property type="match status" value="1"/>
</dbReference>
<keyword evidence="9" id="KW-1185">Reference proteome</keyword>
<dbReference type="PANTHER" id="PTHR30009:SF4">
    <property type="entry name" value="PTS SYSTEM N-ACETYLGLUCOSAMINE-SPECIFIC EIICBA COMPONENT"/>
    <property type="match status" value="1"/>
</dbReference>
<protein>
    <submittedName>
        <fullName evidence="8">PTS system, glucose-like IIB component</fullName>
    </submittedName>
</protein>
<dbReference type="AlphaFoldDB" id="I0UXJ3"/>
<evidence type="ECO:0000313" key="8">
    <source>
        <dbReference type="EMBL" id="EID52596.1"/>
    </source>
</evidence>
<dbReference type="Proteomes" id="UP000004691">
    <property type="component" value="Unassembled WGS sequence"/>
</dbReference>
<dbReference type="Pfam" id="PF00367">
    <property type="entry name" value="PTS_EIIB"/>
    <property type="match status" value="1"/>
</dbReference>
<dbReference type="NCBIfam" id="TIGR00826">
    <property type="entry name" value="EIIB_glc"/>
    <property type="match status" value="1"/>
</dbReference>
<dbReference type="HOGENOM" id="CLU_012312_8_4_11"/>
<sequence length="92" mass="9712">MNAVDGVDNEREAVMADERPQQILAALGGAGNVVEIEGCITRLRCELEDASVVDENALRKLGVHGVTKVGDVVQVVVGPEADAIAEDIQDLM</sequence>
<dbReference type="PROSITE" id="PS51098">
    <property type="entry name" value="PTS_EIIB_TYPE_1"/>
    <property type="match status" value="1"/>
</dbReference>
<evidence type="ECO:0000256" key="3">
    <source>
        <dbReference type="ARBA" id="ARBA00022679"/>
    </source>
</evidence>
<evidence type="ECO:0000256" key="1">
    <source>
        <dbReference type="ARBA" id="ARBA00022448"/>
    </source>
</evidence>
<keyword evidence="4" id="KW-0598">Phosphotransferase system</keyword>
<dbReference type="GO" id="GO:0009401">
    <property type="term" value="P:phosphoenolpyruvate-dependent sugar phosphotransferase system"/>
    <property type="evidence" value="ECO:0007669"/>
    <property type="project" value="UniProtKB-KW"/>
</dbReference>
<dbReference type="EMBL" id="JH636049">
    <property type="protein sequence ID" value="EID52596.1"/>
    <property type="molecule type" value="Genomic_DNA"/>
</dbReference>
<dbReference type="eggNOG" id="COG1264">
    <property type="taxonomic scope" value="Bacteria"/>
</dbReference>
<name>I0UXJ3_9PSEU</name>
<evidence type="ECO:0000256" key="5">
    <source>
        <dbReference type="ARBA" id="ARBA00022777"/>
    </source>
</evidence>
<dbReference type="GO" id="GO:0090563">
    <property type="term" value="F:protein-phosphocysteine-sugar phosphotransferase activity"/>
    <property type="evidence" value="ECO:0007669"/>
    <property type="project" value="TreeGrafter"/>
</dbReference>
<evidence type="ECO:0000256" key="4">
    <source>
        <dbReference type="ARBA" id="ARBA00022683"/>
    </source>
</evidence>
<evidence type="ECO:0000256" key="6">
    <source>
        <dbReference type="PROSITE-ProRule" id="PRU00421"/>
    </source>
</evidence>
<dbReference type="GO" id="GO:0015764">
    <property type="term" value="P:N-acetylglucosamine transport"/>
    <property type="evidence" value="ECO:0007669"/>
    <property type="project" value="TreeGrafter"/>
</dbReference>
<dbReference type="InterPro" id="IPR050429">
    <property type="entry name" value="PTS_Glucose_EIICBA"/>
</dbReference>
<gene>
    <name evidence="8" type="ORF">SacxiDRAFT_0315</name>
</gene>